<evidence type="ECO:0000313" key="3">
    <source>
        <dbReference type="Proteomes" id="UP000253153"/>
    </source>
</evidence>
<protein>
    <submittedName>
        <fullName evidence="2">Uncharacterized protein</fullName>
    </submittedName>
</protein>
<dbReference type="AlphaFoldDB" id="A0A366RA84"/>
<dbReference type="OrthoDB" id="5362512at2759"/>
<dbReference type="EMBL" id="QKXC01000182">
    <property type="protein sequence ID" value="RBR13468.1"/>
    <property type="molecule type" value="Genomic_DNA"/>
</dbReference>
<name>A0A366RA84_9HYPO</name>
<gene>
    <name evidence="2" type="ORF">FIESC28_08168</name>
</gene>
<feature type="region of interest" description="Disordered" evidence="1">
    <location>
        <begin position="249"/>
        <end position="277"/>
    </location>
</feature>
<dbReference type="GeneID" id="41997603"/>
<organism evidence="2 3">
    <name type="scientific">Fusarium coffeatum</name>
    <dbReference type="NCBI Taxonomy" id="231269"/>
    <lineage>
        <taxon>Eukaryota</taxon>
        <taxon>Fungi</taxon>
        <taxon>Dikarya</taxon>
        <taxon>Ascomycota</taxon>
        <taxon>Pezizomycotina</taxon>
        <taxon>Sordariomycetes</taxon>
        <taxon>Hypocreomycetidae</taxon>
        <taxon>Hypocreales</taxon>
        <taxon>Nectriaceae</taxon>
        <taxon>Fusarium</taxon>
        <taxon>Fusarium incarnatum-equiseti species complex</taxon>
    </lineage>
</organism>
<keyword evidence="3" id="KW-1185">Reference proteome</keyword>
<proteinExistence type="predicted"/>
<evidence type="ECO:0000313" key="2">
    <source>
        <dbReference type="EMBL" id="RBR13468.1"/>
    </source>
</evidence>
<evidence type="ECO:0000256" key="1">
    <source>
        <dbReference type="SAM" id="MobiDB-lite"/>
    </source>
</evidence>
<comment type="caution">
    <text evidence="2">The sequence shown here is derived from an EMBL/GenBank/DDBJ whole genome shotgun (WGS) entry which is preliminary data.</text>
</comment>
<dbReference type="Proteomes" id="UP000253153">
    <property type="component" value="Unassembled WGS sequence"/>
</dbReference>
<accession>A0A366RA84</accession>
<dbReference type="RefSeq" id="XP_031013626.1">
    <property type="nucleotide sequence ID" value="XM_031162307.1"/>
</dbReference>
<sequence>MPTPTWSWLYYPGSIVTGESYTGPGPRIPTDTPNTYESKSFRPLAMLCRAKMFAEGISPYAIFDKAVLEIRCLLIPMELFAVSDMEFPPESYRWDQDTVIQADNSIECLGFRPDSQWREIKFSFEFSRLIQSLNNLFLLPLYIAESGVSRVDEMLKGIIVTRSINAKEREFTRVGTWLEDFRFPSQIIPVIRNTIIKQGIGIDDETSHYPSAEQERVFDSKLRSYSVECSSSDVKFPVRRARIVPDPGSCSVAAEEEPRKTHNNQAGQEGTGSSPAPVTVSEEVEIQTFMLKHSSLPHFSKAEWTTVSLV</sequence>
<reference evidence="2 3" key="1">
    <citation type="submission" date="2018-06" db="EMBL/GenBank/DDBJ databases">
        <title>Fusarium incarnatum-equiseti species complex species 28.</title>
        <authorList>
            <person name="Gardiner D.M."/>
        </authorList>
    </citation>
    <scope>NUCLEOTIDE SEQUENCE [LARGE SCALE GENOMIC DNA]</scope>
    <source>
        <strain evidence="2 3">FIESC_28</strain>
    </source>
</reference>
<feature type="compositionally biased region" description="Polar residues" evidence="1">
    <location>
        <begin position="263"/>
        <end position="276"/>
    </location>
</feature>